<sequence>MLKRIFVLSLILIFVLPWIVIAAETPAPTTPKVNWIKGGVVVDLGSTSTLDLGKEFVFLNGEDTKTIMKSYQDIPSGNEIGSVYPVDPNQKWALYLEYTESGHIKDDEKTKIDANNLLDSYRKGTENQNSHLPIDRQLEVTGWDVKPFYDEKLHSLTWSLAAREKQSGHELVNYDERILTRTGYISAILVTDPTHRNQDQQLVASGVLPKITQKTGQRYEDFNPSTDKVSKFGLTALILGGVGLAVAKKVGLLAVILLIFKKFWILILAILGGGWRWLKWKLFRKKEINASHETMIQTQHNDINQ</sequence>
<gene>
    <name evidence="2" type="ORF">MJB10_17645</name>
</gene>
<feature type="transmembrane region" description="Helical" evidence="1">
    <location>
        <begin position="252"/>
        <end position="278"/>
    </location>
</feature>
<evidence type="ECO:0000313" key="2">
    <source>
        <dbReference type="EMBL" id="WNR42933.1"/>
    </source>
</evidence>
<evidence type="ECO:0000256" key="1">
    <source>
        <dbReference type="SAM" id="Phobius"/>
    </source>
</evidence>
<keyword evidence="1" id="KW-0812">Transmembrane</keyword>
<proteinExistence type="predicted"/>
<keyword evidence="3" id="KW-1185">Reference proteome</keyword>
<dbReference type="Proteomes" id="UP001304650">
    <property type="component" value="Chromosome"/>
</dbReference>
<organism evidence="2 3">
    <name type="scientific">Paenibacillus roseopurpureus</name>
    <dbReference type="NCBI Taxonomy" id="2918901"/>
    <lineage>
        <taxon>Bacteria</taxon>
        <taxon>Bacillati</taxon>
        <taxon>Bacillota</taxon>
        <taxon>Bacilli</taxon>
        <taxon>Bacillales</taxon>
        <taxon>Paenibacillaceae</taxon>
        <taxon>Paenibacillus</taxon>
    </lineage>
</organism>
<keyword evidence="1" id="KW-0472">Membrane</keyword>
<dbReference type="EMBL" id="CP130319">
    <property type="protein sequence ID" value="WNR42933.1"/>
    <property type="molecule type" value="Genomic_DNA"/>
</dbReference>
<dbReference type="Pfam" id="PF09935">
    <property type="entry name" value="DUF2167"/>
    <property type="match status" value="1"/>
</dbReference>
<accession>A0AA96RH50</accession>
<dbReference type="KEGG" id="proo:MJB10_17645"/>
<evidence type="ECO:0000313" key="3">
    <source>
        <dbReference type="Proteomes" id="UP001304650"/>
    </source>
</evidence>
<dbReference type="AlphaFoldDB" id="A0AA96RH50"/>
<dbReference type="InterPro" id="IPR018682">
    <property type="entry name" value="DUF2167_membr"/>
</dbReference>
<protein>
    <submittedName>
        <fullName evidence="2">DUF2167 domain-containing protein</fullName>
    </submittedName>
</protein>
<name>A0AA96RH50_9BACL</name>
<keyword evidence="1" id="KW-1133">Transmembrane helix</keyword>
<dbReference type="RefSeq" id="WP_314796784.1">
    <property type="nucleotide sequence ID" value="NZ_CP130319.1"/>
</dbReference>
<reference evidence="2" key="1">
    <citation type="submission" date="2022-02" db="EMBL/GenBank/DDBJ databases">
        <title>Paenibacillus sp. MBLB1832 Whole Genome Shotgun Sequencing.</title>
        <authorList>
            <person name="Hwang C.Y."/>
            <person name="Cho E.-S."/>
            <person name="Seo M.-J."/>
        </authorList>
    </citation>
    <scope>NUCLEOTIDE SEQUENCE</scope>
    <source>
        <strain evidence="2">MBLB1832</strain>
    </source>
</reference>